<evidence type="ECO:0000313" key="4">
    <source>
        <dbReference type="EMBL" id="PYZ97791.1"/>
    </source>
</evidence>
<dbReference type="InterPro" id="IPR013766">
    <property type="entry name" value="Thioredoxin_domain"/>
</dbReference>
<dbReference type="GO" id="GO:0016491">
    <property type="term" value="F:oxidoreductase activity"/>
    <property type="evidence" value="ECO:0007669"/>
    <property type="project" value="InterPro"/>
</dbReference>
<dbReference type="EMBL" id="PDOF01000001">
    <property type="protein sequence ID" value="PYZ97791.1"/>
    <property type="molecule type" value="Genomic_DNA"/>
</dbReference>
<dbReference type="SUPFAM" id="SSF52833">
    <property type="entry name" value="Thioredoxin-like"/>
    <property type="match status" value="1"/>
</dbReference>
<dbReference type="InterPro" id="IPR050553">
    <property type="entry name" value="Thioredoxin_ResA/DsbE_sf"/>
</dbReference>
<feature type="compositionally biased region" description="Acidic residues" evidence="2">
    <location>
        <begin position="26"/>
        <end position="59"/>
    </location>
</feature>
<dbReference type="OrthoDB" id="25753at2"/>
<comment type="caution">
    <text evidence="4">The sequence shown here is derived from an EMBL/GenBank/DDBJ whole genome shotgun (WGS) entry which is preliminary data.</text>
</comment>
<sequence length="204" mass="23072">MKKAILILSFSALIGWTVYDTVEWQSENEETSVESEDQFEVEQESISTDPEEESGDADPDDKSVTGLQPGNMAPDFTLETLSGEKISLSDYRGEKVMVNFWATWCPPCRAEMPDMEEIYSEMDVEILAVNLTETEPDISHVQSFSEDFSLSFPILLDESIEVAGLYNIQPIPTSYFVDSEGKIHSASFGPMNHEMIRERFNQMN</sequence>
<dbReference type="InterPro" id="IPR036249">
    <property type="entry name" value="Thioredoxin-like_sf"/>
</dbReference>
<dbReference type="Pfam" id="PF00578">
    <property type="entry name" value="AhpC-TSA"/>
    <property type="match status" value="1"/>
</dbReference>
<dbReference type="Proteomes" id="UP000248066">
    <property type="component" value="Unassembled WGS sequence"/>
</dbReference>
<dbReference type="InterPro" id="IPR017937">
    <property type="entry name" value="Thioredoxin_CS"/>
</dbReference>
<keyword evidence="1" id="KW-1015">Disulfide bond</keyword>
<name>A0A2W0HA58_9BACI</name>
<dbReference type="Gene3D" id="3.40.30.10">
    <property type="entry name" value="Glutaredoxin"/>
    <property type="match status" value="1"/>
</dbReference>
<dbReference type="PANTHER" id="PTHR42852:SF1">
    <property type="entry name" value="THIOREDOXIN-LIKE PROTEIN YNEN"/>
    <property type="match status" value="1"/>
</dbReference>
<dbReference type="PANTHER" id="PTHR42852">
    <property type="entry name" value="THIOL:DISULFIDE INTERCHANGE PROTEIN DSBE"/>
    <property type="match status" value="1"/>
</dbReference>
<protein>
    <submittedName>
        <fullName evidence="4">Alkyl hydroperoxide reductase</fullName>
    </submittedName>
</protein>
<feature type="region of interest" description="Disordered" evidence="2">
    <location>
        <begin position="26"/>
        <end position="75"/>
    </location>
</feature>
<keyword evidence="5" id="KW-1185">Reference proteome</keyword>
<dbReference type="CDD" id="cd02966">
    <property type="entry name" value="TlpA_like_family"/>
    <property type="match status" value="1"/>
</dbReference>
<dbReference type="GO" id="GO:0016209">
    <property type="term" value="F:antioxidant activity"/>
    <property type="evidence" value="ECO:0007669"/>
    <property type="project" value="InterPro"/>
</dbReference>
<dbReference type="RefSeq" id="WP_110517230.1">
    <property type="nucleotide sequence ID" value="NZ_PDOF01000001.1"/>
</dbReference>
<dbReference type="PROSITE" id="PS51352">
    <property type="entry name" value="THIOREDOXIN_2"/>
    <property type="match status" value="1"/>
</dbReference>
<evidence type="ECO:0000259" key="3">
    <source>
        <dbReference type="PROSITE" id="PS51352"/>
    </source>
</evidence>
<organism evidence="4 5">
    <name type="scientific">Alteribacter lacisalsi</name>
    <dbReference type="NCBI Taxonomy" id="2045244"/>
    <lineage>
        <taxon>Bacteria</taxon>
        <taxon>Bacillati</taxon>
        <taxon>Bacillota</taxon>
        <taxon>Bacilli</taxon>
        <taxon>Bacillales</taxon>
        <taxon>Bacillaceae</taxon>
        <taxon>Alteribacter</taxon>
    </lineage>
</organism>
<dbReference type="PROSITE" id="PS00194">
    <property type="entry name" value="THIOREDOXIN_1"/>
    <property type="match status" value="1"/>
</dbReference>
<gene>
    <name evidence="4" type="ORF">CR205_04140</name>
</gene>
<dbReference type="AlphaFoldDB" id="A0A2W0HA58"/>
<feature type="domain" description="Thioredoxin" evidence="3">
    <location>
        <begin position="67"/>
        <end position="204"/>
    </location>
</feature>
<accession>A0A2W0HA58</accession>
<evidence type="ECO:0000256" key="2">
    <source>
        <dbReference type="SAM" id="MobiDB-lite"/>
    </source>
</evidence>
<dbReference type="InterPro" id="IPR000866">
    <property type="entry name" value="AhpC/TSA"/>
</dbReference>
<reference evidence="4 5" key="1">
    <citation type="submission" date="2017-10" db="EMBL/GenBank/DDBJ databases">
        <title>Bacillus sp. nov., a halophilic bacterium isolated from a Yangshapao Lake.</title>
        <authorList>
            <person name="Wang H."/>
        </authorList>
    </citation>
    <scope>NUCLEOTIDE SEQUENCE [LARGE SCALE GENOMIC DNA]</scope>
    <source>
        <strain evidence="4 5">YSP-3</strain>
    </source>
</reference>
<evidence type="ECO:0000313" key="5">
    <source>
        <dbReference type="Proteomes" id="UP000248066"/>
    </source>
</evidence>
<evidence type="ECO:0000256" key="1">
    <source>
        <dbReference type="ARBA" id="ARBA00023157"/>
    </source>
</evidence>
<proteinExistence type="predicted"/>